<feature type="transmembrane region" description="Helical" evidence="2">
    <location>
        <begin position="125"/>
        <end position="145"/>
    </location>
</feature>
<name>A0A2W4UY82_9CYAN</name>
<feature type="region of interest" description="Disordered" evidence="1">
    <location>
        <begin position="330"/>
        <end position="352"/>
    </location>
</feature>
<evidence type="ECO:0000256" key="1">
    <source>
        <dbReference type="SAM" id="MobiDB-lite"/>
    </source>
</evidence>
<keyword evidence="2" id="KW-0812">Transmembrane</keyword>
<keyword evidence="2" id="KW-0472">Membrane</keyword>
<protein>
    <submittedName>
        <fullName evidence="3">Uncharacterized protein</fullName>
    </submittedName>
</protein>
<keyword evidence="2" id="KW-1133">Transmembrane helix</keyword>
<dbReference type="AlphaFoldDB" id="A0A2W4UY82"/>
<feature type="transmembrane region" description="Helical" evidence="2">
    <location>
        <begin position="91"/>
        <end position="116"/>
    </location>
</feature>
<reference evidence="4" key="1">
    <citation type="submission" date="2018-04" db="EMBL/GenBank/DDBJ databases">
        <authorList>
            <person name="Cornet L."/>
        </authorList>
    </citation>
    <scope>NUCLEOTIDE SEQUENCE [LARGE SCALE GENOMIC DNA]</scope>
</reference>
<feature type="transmembrane region" description="Helical" evidence="2">
    <location>
        <begin position="1019"/>
        <end position="1040"/>
    </location>
</feature>
<evidence type="ECO:0000313" key="3">
    <source>
        <dbReference type="EMBL" id="PZO21789.1"/>
    </source>
</evidence>
<feature type="compositionally biased region" description="Basic and acidic residues" evidence="1">
    <location>
        <begin position="330"/>
        <end position="342"/>
    </location>
</feature>
<reference evidence="3 4" key="2">
    <citation type="submission" date="2018-06" db="EMBL/GenBank/DDBJ databases">
        <title>Metagenomic assembly of (sub)arctic Cyanobacteria and their associated microbiome from non-axenic cultures.</title>
        <authorList>
            <person name="Baurain D."/>
        </authorList>
    </citation>
    <scope>NUCLEOTIDE SEQUENCE [LARGE SCALE GENOMIC DNA]</scope>
    <source>
        <strain evidence="3">ULC129bin1</strain>
    </source>
</reference>
<sequence length="1041" mass="114511">MEFFDGLTWANSFYDPGEFGHLLAQVIVNEEYQSFNGGQFFAALLSGVILAFGFQLLLTNLSVASGVSYLAHSSNSSDSSDSDSSGSLIKTIGLAFGAWTLVTVSLALFFACWLAVSLSKYDEPLIGVTIGLVIWATYFSLLTWISSTTVGSLIGSVVKSATDGFQTLFGTATAAMGAKAASSQVVRTAEETAAAIRREFTDGLDVDGLQNNLQSYFSKIAPSSVDVESIEQEFEKLIKNADFGDVAKGDMPEVTKDTFVEMLSDRTNLSKREADDVANRLYKSWQRHTGNGQSSGMSELMSFVASASAGQIASEGLGDRLDQVVREIRGLKDGSQSDKDNSNSDSNDGPVAQALSQGISSIIGMVTAKAGLSDLDANKIIGQIKSAQKEISGQAEGISPRLGDTLSPDENIVETDVEYYIHHAYIGELKSPQMEEVFRNVLYDDAADVTELKQQLSAINRKTFQAALAARGLLTQSEIKDISTRMEIVRQQTLKDVISAEAVAAEARVHQQLETFFRYTPASELRSDMGARAFRALVEEENLDADYLRTRIGAIHADMFRQVMTGREDIDPNEAGELATRYHQLLDKVIADSEGAQEAAKVRVQQQAKSVEEYLRNTGKDELNPDGIKRDLKKLLSEPNEGIGRIRSRVAKFDRDTLIQLLAGRPEFNEGEVNSVVDSVEHNWQGAMNAPQKVTADAQAKYDEATNAIAEYLRSTGKPELSPDGIQRDIEKLINHPKAGMRAMRYRLSKMDRDTLVQLLSARKDLSEDEVNQTIDSLMSSIHSVVKLPRRFARRTQSRALSFQTALEDYLSNTDKNELNPDGIKRDLKLLLSDPKLGASKLGDRISEMDDSTMVALLAQRPDMSEEEARQVVQQVADVRHQMMEQIRNVKRNVESVLNQVFARIRRFLDSLDRPELNYDGIEHDVRLMMDDPNAGFGAMRDRLSQFDRNTLVALVTSQGSVSERDANRVIDKVESARDTVLGKAERIERQIESRLVAIKEQTAKQVEDTKKAAEAASWWLFGTALISAICAAIGGAVAAG</sequence>
<evidence type="ECO:0000313" key="4">
    <source>
        <dbReference type="Proteomes" id="UP000249354"/>
    </source>
</evidence>
<accession>A0A2W4UY82</accession>
<gene>
    <name evidence="3" type="ORF">DCF25_04375</name>
</gene>
<proteinExistence type="predicted"/>
<organism evidence="3 4">
    <name type="scientific">Leptolyngbya foveolarum</name>
    <dbReference type="NCBI Taxonomy" id="47253"/>
    <lineage>
        <taxon>Bacteria</taxon>
        <taxon>Bacillati</taxon>
        <taxon>Cyanobacteriota</taxon>
        <taxon>Cyanophyceae</taxon>
        <taxon>Leptolyngbyales</taxon>
        <taxon>Leptolyngbyaceae</taxon>
        <taxon>Leptolyngbya group</taxon>
        <taxon>Leptolyngbya</taxon>
    </lineage>
</organism>
<evidence type="ECO:0000256" key="2">
    <source>
        <dbReference type="SAM" id="Phobius"/>
    </source>
</evidence>
<dbReference type="EMBL" id="QBMC01000017">
    <property type="protein sequence ID" value="PZO21789.1"/>
    <property type="molecule type" value="Genomic_DNA"/>
</dbReference>
<comment type="caution">
    <text evidence="3">The sequence shown here is derived from an EMBL/GenBank/DDBJ whole genome shotgun (WGS) entry which is preliminary data.</text>
</comment>
<feature type="transmembrane region" description="Helical" evidence="2">
    <location>
        <begin position="40"/>
        <end position="71"/>
    </location>
</feature>
<dbReference type="Proteomes" id="UP000249354">
    <property type="component" value="Unassembled WGS sequence"/>
</dbReference>